<dbReference type="SMART" id="SM00028">
    <property type="entry name" value="TPR"/>
    <property type="match status" value="6"/>
</dbReference>
<feature type="region of interest" description="Disordered" evidence="5">
    <location>
        <begin position="1"/>
        <end position="28"/>
    </location>
</feature>
<dbReference type="EMBL" id="CAJNOV010004896">
    <property type="protein sequence ID" value="CAF1191203.1"/>
    <property type="molecule type" value="Genomic_DNA"/>
</dbReference>
<accession>A0A814VQM8</accession>
<gene>
    <name evidence="7" type="ORF">BYL167_LOCUS20425</name>
    <name evidence="6" type="ORF">CJN711_LOCUS11524</name>
</gene>
<dbReference type="InterPro" id="IPR050498">
    <property type="entry name" value="Ycf3"/>
</dbReference>
<dbReference type="Pfam" id="PF13432">
    <property type="entry name" value="TPR_16"/>
    <property type="match status" value="1"/>
</dbReference>
<proteinExistence type="predicted"/>
<dbReference type="Proteomes" id="UP000681967">
    <property type="component" value="Unassembled WGS sequence"/>
</dbReference>
<feature type="repeat" description="TPR" evidence="3">
    <location>
        <begin position="282"/>
        <end position="315"/>
    </location>
</feature>
<dbReference type="PANTHER" id="PTHR44858">
    <property type="entry name" value="TETRATRICOPEPTIDE REPEAT PROTEIN 6"/>
    <property type="match status" value="1"/>
</dbReference>
<evidence type="ECO:0000256" key="4">
    <source>
        <dbReference type="SAM" id="Coils"/>
    </source>
</evidence>
<evidence type="ECO:0000256" key="1">
    <source>
        <dbReference type="ARBA" id="ARBA00022737"/>
    </source>
</evidence>
<evidence type="ECO:0000256" key="2">
    <source>
        <dbReference type="ARBA" id="ARBA00022803"/>
    </source>
</evidence>
<feature type="repeat" description="TPR" evidence="3">
    <location>
        <begin position="248"/>
        <end position="281"/>
    </location>
</feature>
<keyword evidence="2 3" id="KW-0802">TPR repeat</keyword>
<evidence type="ECO:0000313" key="7">
    <source>
        <dbReference type="EMBL" id="CAF4128495.1"/>
    </source>
</evidence>
<feature type="compositionally biased region" description="Pro residues" evidence="5">
    <location>
        <begin position="352"/>
        <end position="363"/>
    </location>
</feature>
<sequence>MEQVRTSHQTTQRTTNQQQRTDEQISNRGSKLFADACNWAQRKDFDKAKDSFAKIPEESSEYPVAQYLLGCTSMELRNLENCQKSLDAFDKARVAFETQKKPLPEDFYYKKGFAHWMVGQCDDAVENFSEFIAYSQPMKAQVGYLNRGLVHCDLHEYEKALEDLNIANKNEENQTAYSLCSRGRVLAHLCRYEDAKIDFLAALHKSRGDFHGHLQAGIAYSELGEYEKALEQLNISLKLKPIHNRDLAEVYFRQALLYRLRGETDKAIEQLLHAIDAFPEHAGAYLCLGRLYLVKNDHVKALENLNKAHQCDPCNAVIMYELGSFHEQAERLDSALFNRKRGLGVVRQAAPKPTPTQSPPTPEISPITEIAPSQIPNTNRRSSHTRTKLLRDAMELEQTLPYTNNRILTYQKTIECYQKAIDSGECPEAYVYMSLCQEAENDFVKSFYSMDSFYKELEQNKDAHAEFLESLEELREDLKQDMHNTFLTHRCKALEDRDKKMQENTQYLELLGKHRDPNMKLFYQSLRRLILQALTAFYVAGCPLHIISHNLRGPLGT</sequence>
<dbReference type="EMBL" id="CAJOBH010008978">
    <property type="protein sequence ID" value="CAF4128495.1"/>
    <property type="molecule type" value="Genomic_DNA"/>
</dbReference>
<evidence type="ECO:0000313" key="8">
    <source>
        <dbReference type="Proteomes" id="UP000663855"/>
    </source>
</evidence>
<dbReference type="Gene3D" id="1.25.40.10">
    <property type="entry name" value="Tetratricopeptide repeat domain"/>
    <property type="match status" value="3"/>
</dbReference>
<dbReference type="AlphaFoldDB" id="A0A814VQM8"/>
<feature type="coiled-coil region" evidence="4">
    <location>
        <begin position="454"/>
        <end position="488"/>
    </location>
</feature>
<dbReference type="PANTHER" id="PTHR44858:SF1">
    <property type="entry name" value="UDP-N-ACETYLGLUCOSAMINE--PEPTIDE N-ACETYLGLUCOSAMINYLTRANSFERASE SPINDLY-RELATED"/>
    <property type="match status" value="1"/>
</dbReference>
<dbReference type="SUPFAM" id="SSF48452">
    <property type="entry name" value="TPR-like"/>
    <property type="match status" value="1"/>
</dbReference>
<name>A0A814VQM8_9BILA</name>
<evidence type="ECO:0008006" key="9">
    <source>
        <dbReference type="Google" id="ProtNLM"/>
    </source>
</evidence>
<reference evidence="6" key="1">
    <citation type="submission" date="2021-02" db="EMBL/GenBank/DDBJ databases">
        <authorList>
            <person name="Nowell W R."/>
        </authorList>
    </citation>
    <scope>NUCLEOTIDE SEQUENCE</scope>
</reference>
<evidence type="ECO:0000256" key="5">
    <source>
        <dbReference type="SAM" id="MobiDB-lite"/>
    </source>
</evidence>
<feature type="region of interest" description="Disordered" evidence="5">
    <location>
        <begin position="348"/>
        <end position="384"/>
    </location>
</feature>
<evidence type="ECO:0000313" key="6">
    <source>
        <dbReference type="EMBL" id="CAF1191203.1"/>
    </source>
</evidence>
<keyword evidence="4" id="KW-0175">Coiled coil</keyword>
<feature type="compositionally biased region" description="Low complexity" evidence="5">
    <location>
        <begin position="1"/>
        <end position="19"/>
    </location>
</feature>
<evidence type="ECO:0000256" key="3">
    <source>
        <dbReference type="PROSITE-ProRule" id="PRU00339"/>
    </source>
</evidence>
<keyword evidence="1" id="KW-0677">Repeat</keyword>
<organism evidence="6 8">
    <name type="scientific">Rotaria magnacalcarata</name>
    <dbReference type="NCBI Taxonomy" id="392030"/>
    <lineage>
        <taxon>Eukaryota</taxon>
        <taxon>Metazoa</taxon>
        <taxon>Spiralia</taxon>
        <taxon>Gnathifera</taxon>
        <taxon>Rotifera</taxon>
        <taxon>Eurotatoria</taxon>
        <taxon>Bdelloidea</taxon>
        <taxon>Philodinida</taxon>
        <taxon>Philodinidae</taxon>
        <taxon>Rotaria</taxon>
    </lineage>
</organism>
<dbReference type="InterPro" id="IPR011990">
    <property type="entry name" value="TPR-like_helical_dom_sf"/>
</dbReference>
<dbReference type="Proteomes" id="UP000663855">
    <property type="component" value="Unassembled WGS sequence"/>
</dbReference>
<dbReference type="InterPro" id="IPR019734">
    <property type="entry name" value="TPR_rpt"/>
</dbReference>
<comment type="caution">
    <text evidence="6">The sequence shown here is derived from an EMBL/GenBank/DDBJ whole genome shotgun (WGS) entry which is preliminary data.</text>
</comment>
<dbReference type="PROSITE" id="PS50005">
    <property type="entry name" value="TPR"/>
    <property type="match status" value="3"/>
</dbReference>
<feature type="repeat" description="TPR" evidence="3">
    <location>
        <begin position="210"/>
        <end position="243"/>
    </location>
</feature>
<feature type="compositionally biased region" description="Low complexity" evidence="5">
    <location>
        <begin position="364"/>
        <end position="373"/>
    </location>
</feature>
<protein>
    <recommendedName>
        <fullName evidence="9">Tetratricopeptide repeat protein</fullName>
    </recommendedName>
</protein>